<proteinExistence type="predicted"/>
<reference evidence="1" key="1">
    <citation type="journal article" date="2019" name="Sci. Rep.">
        <title>Draft genome of Tanacetum cinerariifolium, the natural source of mosquito coil.</title>
        <authorList>
            <person name="Yamashiro T."/>
            <person name="Shiraishi A."/>
            <person name="Satake H."/>
            <person name="Nakayama K."/>
        </authorList>
    </citation>
    <scope>NUCLEOTIDE SEQUENCE</scope>
</reference>
<gene>
    <name evidence="1" type="ORF">Tci_929444</name>
</gene>
<evidence type="ECO:0000313" key="1">
    <source>
        <dbReference type="EMBL" id="GFD57475.1"/>
    </source>
</evidence>
<protein>
    <submittedName>
        <fullName evidence="1">Uncharacterized protein</fullName>
    </submittedName>
</protein>
<feature type="non-terminal residue" evidence="1">
    <location>
        <position position="88"/>
    </location>
</feature>
<comment type="caution">
    <text evidence="1">The sequence shown here is derived from an EMBL/GenBank/DDBJ whole genome shotgun (WGS) entry which is preliminary data.</text>
</comment>
<dbReference type="AlphaFoldDB" id="A0A699XC77"/>
<accession>A0A699XC77</accession>
<name>A0A699XC77_TANCI</name>
<sequence length="88" mass="9405">ESAVGQRAVLCPAGGGCTAYDVLARQAEDLVHAHRMATRRCRGPIPHDQAGFESVPQIRCATEPGAAAVRRHSVRAVHPARQLSAVQR</sequence>
<organism evidence="1">
    <name type="scientific">Tanacetum cinerariifolium</name>
    <name type="common">Dalmatian daisy</name>
    <name type="synonym">Chrysanthemum cinerariifolium</name>
    <dbReference type="NCBI Taxonomy" id="118510"/>
    <lineage>
        <taxon>Eukaryota</taxon>
        <taxon>Viridiplantae</taxon>
        <taxon>Streptophyta</taxon>
        <taxon>Embryophyta</taxon>
        <taxon>Tracheophyta</taxon>
        <taxon>Spermatophyta</taxon>
        <taxon>Magnoliopsida</taxon>
        <taxon>eudicotyledons</taxon>
        <taxon>Gunneridae</taxon>
        <taxon>Pentapetalae</taxon>
        <taxon>asterids</taxon>
        <taxon>campanulids</taxon>
        <taxon>Asterales</taxon>
        <taxon>Asteraceae</taxon>
        <taxon>Asteroideae</taxon>
        <taxon>Anthemideae</taxon>
        <taxon>Anthemidinae</taxon>
        <taxon>Tanacetum</taxon>
    </lineage>
</organism>
<dbReference type="EMBL" id="BKCJ011841556">
    <property type="protein sequence ID" value="GFD57475.1"/>
    <property type="molecule type" value="Genomic_DNA"/>
</dbReference>
<feature type="non-terminal residue" evidence="1">
    <location>
        <position position="1"/>
    </location>
</feature>